<feature type="transmembrane region" description="Helical" evidence="1">
    <location>
        <begin position="112"/>
        <end position="131"/>
    </location>
</feature>
<feature type="transmembrane region" description="Helical" evidence="1">
    <location>
        <begin position="12"/>
        <end position="35"/>
    </location>
</feature>
<feature type="transmembrane region" description="Helical" evidence="1">
    <location>
        <begin position="307"/>
        <end position="325"/>
    </location>
</feature>
<organism evidence="2 3">
    <name type="scientific">Nocardioides bigeumensis</name>
    <dbReference type="NCBI Taxonomy" id="433657"/>
    <lineage>
        <taxon>Bacteria</taxon>
        <taxon>Bacillati</taxon>
        <taxon>Actinomycetota</taxon>
        <taxon>Actinomycetes</taxon>
        <taxon>Propionibacteriales</taxon>
        <taxon>Nocardioidaceae</taxon>
        <taxon>Nocardioides</taxon>
    </lineage>
</organism>
<dbReference type="InterPro" id="IPR046671">
    <property type="entry name" value="DUF6541"/>
</dbReference>
<dbReference type="EMBL" id="BAAAQQ010000002">
    <property type="protein sequence ID" value="GAA2116904.1"/>
    <property type="molecule type" value="Genomic_DNA"/>
</dbReference>
<feature type="transmembrane region" description="Helical" evidence="1">
    <location>
        <begin position="332"/>
        <end position="350"/>
    </location>
</feature>
<evidence type="ECO:0008006" key="4">
    <source>
        <dbReference type="Google" id="ProtNLM"/>
    </source>
</evidence>
<feature type="transmembrane region" description="Helical" evidence="1">
    <location>
        <begin position="405"/>
        <end position="428"/>
    </location>
</feature>
<proteinExistence type="predicted"/>
<feature type="transmembrane region" description="Helical" evidence="1">
    <location>
        <begin position="42"/>
        <end position="65"/>
    </location>
</feature>
<evidence type="ECO:0000313" key="2">
    <source>
        <dbReference type="EMBL" id="GAA2116904.1"/>
    </source>
</evidence>
<dbReference type="Pfam" id="PF20176">
    <property type="entry name" value="DUF6541"/>
    <property type="match status" value="1"/>
</dbReference>
<feature type="transmembrane region" description="Helical" evidence="1">
    <location>
        <begin position="469"/>
        <end position="490"/>
    </location>
</feature>
<feature type="transmembrane region" description="Helical" evidence="1">
    <location>
        <begin position="440"/>
        <end position="462"/>
    </location>
</feature>
<dbReference type="Proteomes" id="UP001500575">
    <property type="component" value="Unassembled WGS sequence"/>
</dbReference>
<keyword evidence="1" id="KW-1133">Transmembrane helix</keyword>
<feature type="transmembrane region" description="Helical" evidence="1">
    <location>
        <begin position="250"/>
        <end position="270"/>
    </location>
</feature>
<keyword evidence="3" id="KW-1185">Reference proteome</keyword>
<keyword evidence="1" id="KW-0812">Transmembrane</keyword>
<feature type="transmembrane region" description="Helical" evidence="1">
    <location>
        <begin position="71"/>
        <end position="91"/>
    </location>
</feature>
<accession>A0ABN2XTC3</accession>
<comment type="caution">
    <text evidence="2">The sequence shown here is derived from an EMBL/GenBank/DDBJ whole genome shotgun (WGS) entry which is preliminary data.</text>
</comment>
<gene>
    <name evidence="2" type="ORF">GCM10009843_07480</name>
</gene>
<feature type="transmembrane region" description="Helical" evidence="1">
    <location>
        <begin position="370"/>
        <end position="398"/>
    </location>
</feature>
<evidence type="ECO:0000313" key="3">
    <source>
        <dbReference type="Proteomes" id="UP001500575"/>
    </source>
</evidence>
<dbReference type="RefSeq" id="WP_344302276.1">
    <property type="nucleotide sequence ID" value="NZ_BAAAQQ010000002.1"/>
</dbReference>
<feature type="transmembrane region" description="Helical" evidence="1">
    <location>
        <begin position="186"/>
        <end position="209"/>
    </location>
</feature>
<reference evidence="2 3" key="1">
    <citation type="journal article" date="2019" name="Int. J. Syst. Evol. Microbiol.">
        <title>The Global Catalogue of Microorganisms (GCM) 10K type strain sequencing project: providing services to taxonomists for standard genome sequencing and annotation.</title>
        <authorList>
            <consortium name="The Broad Institute Genomics Platform"/>
            <consortium name="The Broad Institute Genome Sequencing Center for Infectious Disease"/>
            <person name="Wu L."/>
            <person name="Ma J."/>
        </authorList>
    </citation>
    <scope>NUCLEOTIDE SEQUENCE [LARGE SCALE GENOMIC DNA]</scope>
    <source>
        <strain evidence="2 3">JCM 16021</strain>
    </source>
</reference>
<name>A0ABN2XTC3_9ACTN</name>
<keyword evidence="1" id="KW-0472">Membrane</keyword>
<sequence length="639" mass="67673">MVAAIDLADWARLALAVAVLFGIVVLPGVVLARLAHLPTADAWLVGAPAGASVLMVAATIARFASIEWTPIKGMLAGGAVWAVAAALLWVVGGRRQLAPEERVEHSSSAEGLLLGLSSAALLALVVIVSAMRDPGVLPQTPDTNFHLFATKWMSDAGTASVLDATGVRLDPENYYPGGFFSLSATVGGWLGVPPTIAAHSVVLLCLMWLWPTSCTALARAVLGPSAAVSALAAPVALVFMAFPWRMLSWGALWPVLLATSMLPALLAVLWKLWEPSEPRPTLRTTLVQLAFASLLLVSMVLAHTSALFSAVLFVFFLGFAALVGRRQGTARVLLTVAAAVVLIGAVWLSGVVRPQGMYQRVDDALPWSDAVLTALTFGASPRVALLAFPVVALGAVVLTRRRGGWWVPGLLAGLLATYVCMIVAPGAMSLRLTWPWFHDLFRIIGLAVIPGVLCFLAGLLELGRHLRALWIPVAGITVVLLLLPVVAVILDEFRSVRSVYDASPDRQWISARQLTELSKLAKSVPDGSAVIGNPWTGYQYIYLATGIPAVIPTEKNLHVPGLELLGERLTDIEESAEVCGAAHRLHVDYVITGGPVVYAAEPADLTPYVGIDAVADDSRFPVVARAGDLALHEVPACSQ</sequence>
<protein>
    <recommendedName>
        <fullName evidence="4">Glycosyltransferase RgtA/B/C/D-like domain-containing protein</fullName>
    </recommendedName>
</protein>
<evidence type="ECO:0000256" key="1">
    <source>
        <dbReference type="SAM" id="Phobius"/>
    </source>
</evidence>
<feature type="transmembrane region" description="Helical" evidence="1">
    <location>
        <begin position="221"/>
        <end position="244"/>
    </location>
</feature>